<feature type="chain" id="PRO_5032345707" evidence="6">
    <location>
        <begin position="22"/>
        <end position="267"/>
    </location>
</feature>
<keyword evidence="4" id="KW-0472">Membrane</keyword>
<feature type="signal peptide" evidence="6">
    <location>
        <begin position="1"/>
        <end position="21"/>
    </location>
</feature>
<evidence type="ECO:0000256" key="3">
    <source>
        <dbReference type="ARBA" id="ARBA00022729"/>
    </source>
</evidence>
<dbReference type="GO" id="GO:0009279">
    <property type="term" value="C:cell outer membrane"/>
    <property type="evidence" value="ECO:0007669"/>
    <property type="project" value="UniProtKB-SubCell"/>
</dbReference>
<dbReference type="PANTHER" id="PTHR38776:SF1">
    <property type="entry name" value="MLTA-INTERACTING PROTEIN-RELATED"/>
    <property type="match status" value="1"/>
</dbReference>
<reference evidence="7 8" key="1">
    <citation type="submission" date="2020-04" db="EMBL/GenBank/DDBJ databases">
        <title>Draft genome of Leeia sp. IMCC25680.</title>
        <authorList>
            <person name="Song J."/>
            <person name="Cho J.-C."/>
        </authorList>
    </citation>
    <scope>NUCLEOTIDE SEQUENCE [LARGE SCALE GENOMIC DNA]</scope>
    <source>
        <strain evidence="7 8">IMCC25680</strain>
    </source>
</reference>
<dbReference type="EMBL" id="JABAIM010000001">
    <property type="protein sequence ID" value="NLR74387.1"/>
    <property type="molecule type" value="Genomic_DNA"/>
</dbReference>
<evidence type="ECO:0000256" key="6">
    <source>
        <dbReference type="SAM" id="SignalP"/>
    </source>
</evidence>
<organism evidence="7 8">
    <name type="scientific">Leeia aquatica</name>
    <dbReference type="NCBI Taxonomy" id="2725557"/>
    <lineage>
        <taxon>Bacteria</taxon>
        <taxon>Pseudomonadati</taxon>
        <taxon>Pseudomonadota</taxon>
        <taxon>Betaproteobacteria</taxon>
        <taxon>Neisseriales</taxon>
        <taxon>Leeiaceae</taxon>
        <taxon>Leeia</taxon>
    </lineage>
</organism>
<keyword evidence="5" id="KW-0998">Cell outer membrane</keyword>
<evidence type="ECO:0000313" key="7">
    <source>
        <dbReference type="EMBL" id="NLR74387.1"/>
    </source>
</evidence>
<evidence type="ECO:0000256" key="4">
    <source>
        <dbReference type="ARBA" id="ARBA00023136"/>
    </source>
</evidence>
<name>A0A847S5L0_9NEIS</name>
<dbReference type="AlphaFoldDB" id="A0A847S5L0"/>
<accession>A0A847S5L0</accession>
<comment type="similarity">
    <text evidence="2">Belongs to the MipA/OmpV family.</text>
</comment>
<keyword evidence="3 6" id="KW-0732">Signal</keyword>
<evidence type="ECO:0000313" key="8">
    <source>
        <dbReference type="Proteomes" id="UP000587991"/>
    </source>
</evidence>
<keyword evidence="8" id="KW-1185">Reference proteome</keyword>
<gene>
    <name evidence="7" type="ORF">HF682_04360</name>
</gene>
<comment type="caution">
    <text evidence="7">The sequence shown here is derived from an EMBL/GenBank/DDBJ whole genome shotgun (WGS) entry which is preliminary data.</text>
</comment>
<protein>
    <submittedName>
        <fullName evidence="7">MipA/OmpV family protein</fullName>
    </submittedName>
</protein>
<proteinExistence type="inferred from homology"/>
<dbReference type="Pfam" id="PF06629">
    <property type="entry name" value="MipA"/>
    <property type="match status" value="1"/>
</dbReference>
<comment type="subcellular location">
    <subcellularLocation>
        <location evidence="1">Cell outer membrane</location>
    </subcellularLocation>
</comment>
<dbReference type="InterPro" id="IPR010583">
    <property type="entry name" value="MipA"/>
</dbReference>
<evidence type="ECO:0000256" key="2">
    <source>
        <dbReference type="ARBA" id="ARBA00005722"/>
    </source>
</evidence>
<dbReference type="Proteomes" id="UP000587991">
    <property type="component" value="Unassembled WGS sequence"/>
</dbReference>
<evidence type="ECO:0000256" key="5">
    <source>
        <dbReference type="ARBA" id="ARBA00023237"/>
    </source>
</evidence>
<sequence>MKQLGWWVGMMLLAAGAQVRAEEAAAPDNKDNNWSVTLGAGVVSGPKYPGASKRESGLMPIVNVTYRDMFFLDSMRGLGVQYPVSEHWSAYASIAAGDERKEKDDNRLKGLGDIKARATFNLGAEWEKDRWKLGVSLSRRMGKDDLPGQTGRKGGMLTSIEGSYAVVQTQQTEVSVGLSATHMNKAYAETFFGVNARQASQSGLRSFEAKGGLRDVELFIEGKHQLDKHWSLLGRVGVSKLRGDAARSPITQKSRSVSAFFGAAYTF</sequence>
<dbReference type="PANTHER" id="PTHR38776">
    <property type="entry name" value="MLTA-INTERACTING PROTEIN-RELATED"/>
    <property type="match status" value="1"/>
</dbReference>
<dbReference type="RefSeq" id="WP_168876005.1">
    <property type="nucleotide sequence ID" value="NZ_JABAIM010000001.1"/>
</dbReference>
<evidence type="ECO:0000256" key="1">
    <source>
        <dbReference type="ARBA" id="ARBA00004442"/>
    </source>
</evidence>